<proteinExistence type="predicted"/>
<reference evidence="2 3" key="1">
    <citation type="submission" date="2015-01" db="EMBL/GenBank/DDBJ databases">
        <title>Evolution of Trichinella species and genotypes.</title>
        <authorList>
            <person name="Korhonen P.K."/>
            <person name="Edoardo P."/>
            <person name="Giuseppe L.R."/>
            <person name="Gasser R.B."/>
        </authorList>
    </citation>
    <scope>NUCLEOTIDE SEQUENCE [LARGE SCALE GENOMIC DNA]</scope>
    <source>
        <strain evidence="2">ISS120</strain>
    </source>
</reference>
<feature type="transmembrane region" description="Helical" evidence="1">
    <location>
        <begin position="29"/>
        <end position="49"/>
    </location>
</feature>
<dbReference type="Proteomes" id="UP000054653">
    <property type="component" value="Unassembled WGS sequence"/>
</dbReference>
<organism evidence="2 3">
    <name type="scientific">Trichinella britovi</name>
    <name type="common">Parasitic roundworm</name>
    <dbReference type="NCBI Taxonomy" id="45882"/>
    <lineage>
        <taxon>Eukaryota</taxon>
        <taxon>Metazoa</taxon>
        <taxon>Ecdysozoa</taxon>
        <taxon>Nematoda</taxon>
        <taxon>Enoplea</taxon>
        <taxon>Dorylaimia</taxon>
        <taxon>Trichinellida</taxon>
        <taxon>Trichinellidae</taxon>
        <taxon>Trichinella</taxon>
    </lineage>
</organism>
<evidence type="ECO:0000256" key="1">
    <source>
        <dbReference type="SAM" id="Phobius"/>
    </source>
</evidence>
<accession>A0A0V1AMC2</accession>
<keyword evidence="1" id="KW-0812">Transmembrane</keyword>
<keyword evidence="1" id="KW-1133">Transmembrane helix</keyword>
<evidence type="ECO:0000313" key="2">
    <source>
        <dbReference type="EMBL" id="KRY25960.1"/>
    </source>
</evidence>
<evidence type="ECO:0000313" key="3">
    <source>
        <dbReference type="Proteomes" id="UP000054653"/>
    </source>
</evidence>
<keyword evidence="3" id="KW-1185">Reference proteome</keyword>
<feature type="non-terminal residue" evidence="2">
    <location>
        <position position="57"/>
    </location>
</feature>
<comment type="caution">
    <text evidence="2">The sequence shown here is derived from an EMBL/GenBank/DDBJ whole genome shotgun (WGS) entry which is preliminary data.</text>
</comment>
<dbReference type="OrthoDB" id="10663266at2759"/>
<dbReference type="AlphaFoldDB" id="A0A0V1AMC2"/>
<protein>
    <submittedName>
        <fullName evidence="2">Uncharacterized protein</fullName>
    </submittedName>
</protein>
<gene>
    <name evidence="2" type="ORF">T03_1336</name>
</gene>
<dbReference type="EMBL" id="JYDI01002029">
    <property type="protein sequence ID" value="KRY25960.1"/>
    <property type="molecule type" value="Genomic_DNA"/>
</dbReference>
<keyword evidence="1" id="KW-0472">Membrane</keyword>
<name>A0A0V1AMC2_TRIBR</name>
<sequence>MIHEKLRAGFRCRLLSSKTQILSPGRKSWLLLMVECMGIYSAALCMLTGSDDFCRIK</sequence>